<dbReference type="EMBL" id="BPLR01001027">
    <property type="protein sequence ID" value="GIY99279.1"/>
    <property type="molecule type" value="Genomic_DNA"/>
</dbReference>
<dbReference type="Proteomes" id="UP001054945">
    <property type="component" value="Unassembled WGS sequence"/>
</dbReference>
<sequence>MNTEALVSGIPGIVGAPFVQNSLLGVLMGIVMQVNHVVLLDAGLFPRDDHCVYKPRTMNTEALVSGIPGIVGAPFVQNSFAGVLKGIVMQVDHVVLWPEVSLTEGLTSPMDILSLNFLQWRKNRLINVSSTRPM</sequence>
<dbReference type="AlphaFoldDB" id="A0AAV4XX05"/>
<accession>A0AAV4XX05</accession>
<name>A0AAV4XX05_CAEEX</name>
<gene>
    <name evidence="1" type="ORF">CEXT_574461</name>
</gene>
<comment type="caution">
    <text evidence="1">The sequence shown here is derived from an EMBL/GenBank/DDBJ whole genome shotgun (WGS) entry which is preliminary data.</text>
</comment>
<evidence type="ECO:0000313" key="1">
    <source>
        <dbReference type="EMBL" id="GIY99279.1"/>
    </source>
</evidence>
<evidence type="ECO:0000313" key="2">
    <source>
        <dbReference type="Proteomes" id="UP001054945"/>
    </source>
</evidence>
<proteinExistence type="predicted"/>
<reference evidence="1 2" key="1">
    <citation type="submission" date="2021-06" db="EMBL/GenBank/DDBJ databases">
        <title>Caerostris extrusa draft genome.</title>
        <authorList>
            <person name="Kono N."/>
            <person name="Arakawa K."/>
        </authorList>
    </citation>
    <scope>NUCLEOTIDE SEQUENCE [LARGE SCALE GENOMIC DNA]</scope>
</reference>
<protein>
    <submittedName>
        <fullName evidence="1">Uncharacterized protein</fullName>
    </submittedName>
</protein>
<organism evidence="1 2">
    <name type="scientific">Caerostris extrusa</name>
    <name type="common">Bark spider</name>
    <name type="synonym">Caerostris bankana</name>
    <dbReference type="NCBI Taxonomy" id="172846"/>
    <lineage>
        <taxon>Eukaryota</taxon>
        <taxon>Metazoa</taxon>
        <taxon>Ecdysozoa</taxon>
        <taxon>Arthropoda</taxon>
        <taxon>Chelicerata</taxon>
        <taxon>Arachnida</taxon>
        <taxon>Araneae</taxon>
        <taxon>Araneomorphae</taxon>
        <taxon>Entelegynae</taxon>
        <taxon>Araneoidea</taxon>
        <taxon>Araneidae</taxon>
        <taxon>Caerostris</taxon>
    </lineage>
</organism>
<keyword evidence="2" id="KW-1185">Reference proteome</keyword>